<dbReference type="InterPro" id="IPR005018">
    <property type="entry name" value="DOMON_domain"/>
</dbReference>
<feature type="transmembrane region" description="Helical" evidence="10">
    <location>
        <begin position="298"/>
        <end position="319"/>
    </location>
</feature>
<evidence type="ECO:0000256" key="4">
    <source>
        <dbReference type="ARBA" id="ARBA00022729"/>
    </source>
</evidence>
<feature type="signal peptide" evidence="11">
    <location>
        <begin position="1"/>
        <end position="24"/>
    </location>
</feature>
<feature type="transmembrane region" description="Helical" evidence="10">
    <location>
        <begin position="263"/>
        <end position="286"/>
    </location>
</feature>
<dbReference type="KEGG" id="qsa:O6P43_021204"/>
<name>A0AAD7LNW7_QUISA</name>
<dbReference type="PIRSF" id="PIRSF037471">
    <property type="entry name" value="UCP037471"/>
    <property type="match status" value="1"/>
</dbReference>
<accession>A0AAD7LNW7</accession>
<comment type="subcellular location">
    <subcellularLocation>
        <location evidence="1">Membrane</location>
    </subcellularLocation>
</comment>
<keyword evidence="15" id="KW-1185">Reference proteome</keyword>
<feature type="domain" description="DOMON" evidence="12">
    <location>
        <begin position="55"/>
        <end position="187"/>
    </location>
</feature>
<feature type="transmembrane region" description="Helical" evidence="10">
    <location>
        <begin position="339"/>
        <end position="356"/>
    </location>
</feature>
<evidence type="ECO:0000256" key="1">
    <source>
        <dbReference type="ARBA" id="ARBA00004370"/>
    </source>
</evidence>
<sequence>MSSSTRQVISSFCFLFLSIAFAHIQPPPPCSDDFLDPTKTSRNSSITKCKKLRTLGAEFGWSYNNYSNGDIHISILFGVRVDDFYSNAIWIAWGVNPENRPKMVGTKAIIGIKQSNNSMLVNNYNITRDTKLGCRLRPSPDSDLGLQVKNKKMSYDNGSSFLTIYADVILPSSHYDVNKLNHVWQVGYDAANDEPLIHPAHLQNVDSTEMIDLNSGNGHSGGRHQRYLRTVHGILNILGWGTLLPLGVIVARYMRVYPVKSDLWFCLHLTFQISGYILGTAGWGLGLWLGHASKYYGFYIHRIFAIFIFTFTTIQMLALRLRPKKTDDYRKYWNMYHHLLGYALLTVIIINIFKGINIMKGVPNWKWAYIAILIFLSAVTLCFEIFTWTKFLLQKASAQITAQQSPKDPQKPMDVKDPQQSEPNMGPSISGNDPAHYPTMQNSPSQR</sequence>
<feature type="binding site" description="axial binding residue" evidence="8">
    <location>
        <position position="232"/>
    </location>
    <ligand>
        <name>heme b</name>
        <dbReference type="ChEBI" id="CHEBI:60344"/>
        <label>1</label>
    </ligand>
    <ligandPart>
        <name>Fe</name>
        <dbReference type="ChEBI" id="CHEBI:18248"/>
    </ligandPart>
</feature>
<dbReference type="InterPro" id="IPR006593">
    <property type="entry name" value="Cyt_b561/ferric_Rdtase_TM"/>
</dbReference>
<evidence type="ECO:0000259" key="13">
    <source>
        <dbReference type="PROSITE" id="PS50939"/>
    </source>
</evidence>
<dbReference type="EMBL" id="JARAOO010000008">
    <property type="protein sequence ID" value="KAJ7960811.1"/>
    <property type="molecule type" value="Genomic_DNA"/>
</dbReference>
<dbReference type="Proteomes" id="UP001163823">
    <property type="component" value="Chromosome 8"/>
</dbReference>
<evidence type="ECO:0000256" key="11">
    <source>
        <dbReference type="SAM" id="SignalP"/>
    </source>
</evidence>
<dbReference type="GO" id="GO:0016020">
    <property type="term" value="C:membrane"/>
    <property type="evidence" value="ECO:0007669"/>
    <property type="project" value="UniProtKB-SubCell"/>
</dbReference>
<evidence type="ECO:0000256" key="7">
    <source>
        <dbReference type="ARBA" id="ARBA00023136"/>
    </source>
</evidence>
<feature type="binding site" description="axial binding residue" evidence="8">
    <location>
        <position position="301"/>
    </location>
    <ligand>
        <name>heme b</name>
        <dbReference type="ChEBI" id="CHEBI:60344"/>
        <label>1</label>
    </ligand>
    <ligandPart>
        <name>Fe</name>
        <dbReference type="ChEBI" id="CHEBI:18248"/>
    </ligandPart>
</feature>
<protein>
    <submittedName>
        <fullName evidence="14">Cytochrome b561 and DOMON domain-containing protein</fullName>
    </submittedName>
</protein>
<keyword evidence="3 10" id="KW-0812">Transmembrane</keyword>
<feature type="region of interest" description="Disordered" evidence="9">
    <location>
        <begin position="401"/>
        <end position="447"/>
    </location>
</feature>
<feature type="transmembrane region" description="Helical" evidence="10">
    <location>
        <begin position="368"/>
        <end position="388"/>
    </location>
</feature>
<dbReference type="PANTHER" id="PTHR23130">
    <property type="entry name" value="CYTOCHROME B561 AND DOMON DOMAIN-CONTAINING PROTEIN"/>
    <property type="match status" value="1"/>
</dbReference>
<dbReference type="PANTHER" id="PTHR23130:SF175">
    <property type="entry name" value="CYTOCHROME B561 AND DOMON DOMAIN-CONTAINING PROTEIN"/>
    <property type="match status" value="1"/>
</dbReference>
<keyword evidence="5" id="KW-0249">Electron transport</keyword>
<evidence type="ECO:0000256" key="9">
    <source>
        <dbReference type="SAM" id="MobiDB-lite"/>
    </source>
</evidence>
<dbReference type="GO" id="GO:0046872">
    <property type="term" value="F:metal ion binding"/>
    <property type="evidence" value="ECO:0007669"/>
    <property type="project" value="UniProtKB-KW"/>
</dbReference>
<feature type="compositionally biased region" description="Basic and acidic residues" evidence="9">
    <location>
        <begin position="408"/>
        <end position="419"/>
    </location>
</feature>
<dbReference type="InterPro" id="IPR017214">
    <property type="entry name" value="UCP037471"/>
</dbReference>
<keyword evidence="6 10" id="KW-1133">Transmembrane helix</keyword>
<evidence type="ECO:0000256" key="10">
    <source>
        <dbReference type="SAM" id="Phobius"/>
    </source>
</evidence>
<dbReference type="PROSITE" id="PS50939">
    <property type="entry name" value="CYTOCHROME_B561"/>
    <property type="match status" value="1"/>
</dbReference>
<feature type="transmembrane region" description="Helical" evidence="10">
    <location>
        <begin position="233"/>
        <end position="251"/>
    </location>
</feature>
<organism evidence="14 15">
    <name type="scientific">Quillaja saponaria</name>
    <name type="common">Soap bark tree</name>
    <dbReference type="NCBI Taxonomy" id="32244"/>
    <lineage>
        <taxon>Eukaryota</taxon>
        <taxon>Viridiplantae</taxon>
        <taxon>Streptophyta</taxon>
        <taxon>Embryophyta</taxon>
        <taxon>Tracheophyta</taxon>
        <taxon>Spermatophyta</taxon>
        <taxon>Magnoliopsida</taxon>
        <taxon>eudicotyledons</taxon>
        <taxon>Gunneridae</taxon>
        <taxon>Pentapetalae</taxon>
        <taxon>rosids</taxon>
        <taxon>fabids</taxon>
        <taxon>Fabales</taxon>
        <taxon>Quillajaceae</taxon>
        <taxon>Quillaja</taxon>
    </lineage>
</organism>
<comment type="caution">
    <text evidence="14">The sequence shown here is derived from an EMBL/GenBank/DDBJ whole genome shotgun (WGS) entry which is preliminary data.</text>
</comment>
<reference evidence="14" key="1">
    <citation type="journal article" date="2023" name="Science">
        <title>Elucidation of the pathway for biosynthesis of saponin adjuvants from the soapbark tree.</title>
        <authorList>
            <person name="Reed J."/>
            <person name="Orme A."/>
            <person name="El-Demerdash A."/>
            <person name="Owen C."/>
            <person name="Martin L.B.B."/>
            <person name="Misra R.C."/>
            <person name="Kikuchi S."/>
            <person name="Rejzek M."/>
            <person name="Martin A.C."/>
            <person name="Harkess A."/>
            <person name="Leebens-Mack J."/>
            <person name="Louveau T."/>
            <person name="Stephenson M.J."/>
            <person name="Osbourn A."/>
        </authorList>
    </citation>
    <scope>NUCLEOTIDE SEQUENCE</scope>
    <source>
        <strain evidence="14">S10</strain>
    </source>
</reference>
<dbReference type="Pfam" id="PF04526">
    <property type="entry name" value="DUF568"/>
    <property type="match status" value="1"/>
</dbReference>
<dbReference type="Gene3D" id="1.20.120.1770">
    <property type="match status" value="1"/>
</dbReference>
<evidence type="ECO:0000256" key="5">
    <source>
        <dbReference type="ARBA" id="ARBA00022982"/>
    </source>
</evidence>
<feature type="binding site" description="axial binding residue" evidence="8">
    <location>
        <position position="337"/>
    </location>
    <ligand>
        <name>heme b</name>
        <dbReference type="ChEBI" id="CHEBI:60344"/>
        <label>1</label>
    </ligand>
    <ligandPart>
        <name>Fe</name>
        <dbReference type="ChEBI" id="CHEBI:18248"/>
    </ligandPart>
</feature>
<feature type="compositionally biased region" description="Polar residues" evidence="9">
    <location>
        <begin position="420"/>
        <end position="431"/>
    </location>
</feature>
<keyword evidence="8" id="KW-0408">Iron</keyword>
<keyword evidence="2" id="KW-0813">Transport</keyword>
<keyword evidence="4 11" id="KW-0732">Signal</keyword>
<dbReference type="AlphaFoldDB" id="A0AAD7LNW7"/>
<dbReference type="SMART" id="SM00665">
    <property type="entry name" value="B561"/>
    <property type="match status" value="1"/>
</dbReference>
<dbReference type="CDD" id="cd08760">
    <property type="entry name" value="Cyt_b561_FRRS1_like"/>
    <property type="match status" value="1"/>
</dbReference>
<evidence type="ECO:0000313" key="14">
    <source>
        <dbReference type="EMBL" id="KAJ7960811.1"/>
    </source>
</evidence>
<feature type="chain" id="PRO_5041993585" evidence="11">
    <location>
        <begin position="25"/>
        <end position="447"/>
    </location>
</feature>
<feature type="binding site" description="axial binding residue" evidence="8">
    <location>
        <position position="268"/>
    </location>
    <ligand>
        <name>heme b</name>
        <dbReference type="ChEBI" id="CHEBI:60344"/>
        <label>1</label>
    </ligand>
    <ligandPart>
        <name>Fe</name>
        <dbReference type="ChEBI" id="CHEBI:18248"/>
    </ligandPart>
</feature>
<dbReference type="PROSITE" id="PS50836">
    <property type="entry name" value="DOMON"/>
    <property type="match status" value="1"/>
</dbReference>
<dbReference type="InterPro" id="IPR045265">
    <property type="entry name" value="AIR12_DOMON"/>
</dbReference>
<evidence type="ECO:0000256" key="8">
    <source>
        <dbReference type="PIRSR" id="PIRSR037471-1"/>
    </source>
</evidence>
<keyword evidence="8" id="KW-0479">Metal-binding</keyword>
<evidence type="ECO:0000259" key="12">
    <source>
        <dbReference type="PROSITE" id="PS50836"/>
    </source>
</evidence>
<proteinExistence type="predicted"/>
<feature type="domain" description="Cytochrome b561" evidence="13">
    <location>
        <begin position="194"/>
        <end position="392"/>
    </location>
</feature>
<evidence type="ECO:0000256" key="2">
    <source>
        <dbReference type="ARBA" id="ARBA00022448"/>
    </source>
</evidence>
<evidence type="ECO:0000313" key="15">
    <source>
        <dbReference type="Proteomes" id="UP001163823"/>
    </source>
</evidence>
<keyword evidence="7 10" id="KW-0472">Membrane</keyword>
<gene>
    <name evidence="14" type="ORF">O6P43_021204</name>
</gene>
<evidence type="ECO:0000256" key="3">
    <source>
        <dbReference type="ARBA" id="ARBA00022692"/>
    </source>
</evidence>
<evidence type="ECO:0000256" key="6">
    <source>
        <dbReference type="ARBA" id="ARBA00022989"/>
    </source>
</evidence>